<reference evidence="2 3" key="1">
    <citation type="submission" date="2019-02" db="EMBL/GenBank/DDBJ databases">
        <title>Deep-cultivation of Planctomycetes and their phenomic and genomic characterization uncovers novel biology.</title>
        <authorList>
            <person name="Wiegand S."/>
            <person name="Jogler M."/>
            <person name="Boedeker C."/>
            <person name="Pinto D."/>
            <person name="Vollmers J."/>
            <person name="Rivas-Marin E."/>
            <person name="Kohn T."/>
            <person name="Peeters S.H."/>
            <person name="Heuer A."/>
            <person name="Rast P."/>
            <person name="Oberbeckmann S."/>
            <person name="Bunk B."/>
            <person name="Jeske O."/>
            <person name="Meyerdierks A."/>
            <person name="Storesund J.E."/>
            <person name="Kallscheuer N."/>
            <person name="Luecker S."/>
            <person name="Lage O.M."/>
            <person name="Pohl T."/>
            <person name="Merkel B.J."/>
            <person name="Hornburger P."/>
            <person name="Mueller R.-W."/>
            <person name="Bruemmer F."/>
            <person name="Labrenz M."/>
            <person name="Spormann A.M."/>
            <person name="Op den Camp H."/>
            <person name="Overmann J."/>
            <person name="Amann R."/>
            <person name="Jetten M.S.M."/>
            <person name="Mascher T."/>
            <person name="Medema M.H."/>
            <person name="Devos D.P."/>
            <person name="Kaster A.-K."/>
            <person name="Ovreas L."/>
            <person name="Rohde M."/>
            <person name="Galperin M.Y."/>
            <person name="Jogler C."/>
        </authorList>
    </citation>
    <scope>NUCLEOTIDE SEQUENCE [LARGE SCALE GENOMIC DNA]</scope>
    <source>
        <strain evidence="2 3">Pan265</strain>
    </source>
</reference>
<gene>
    <name evidence="2" type="ORF">Pan265_23440</name>
</gene>
<keyword evidence="1" id="KW-0812">Transmembrane</keyword>
<feature type="transmembrane region" description="Helical" evidence="1">
    <location>
        <begin position="16"/>
        <end position="36"/>
    </location>
</feature>
<evidence type="ECO:0000313" key="3">
    <source>
        <dbReference type="Proteomes" id="UP000320386"/>
    </source>
</evidence>
<organism evidence="2 3">
    <name type="scientific">Mucisphaera calidilacus</name>
    <dbReference type="NCBI Taxonomy" id="2527982"/>
    <lineage>
        <taxon>Bacteria</taxon>
        <taxon>Pseudomonadati</taxon>
        <taxon>Planctomycetota</taxon>
        <taxon>Phycisphaerae</taxon>
        <taxon>Phycisphaerales</taxon>
        <taxon>Phycisphaeraceae</taxon>
        <taxon>Mucisphaera</taxon>
    </lineage>
</organism>
<dbReference type="RefSeq" id="WP_145446641.1">
    <property type="nucleotide sequence ID" value="NZ_CP036280.1"/>
</dbReference>
<evidence type="ECO:0000256" key="1">
    <source>
        <dbReference type="SAM" id="Phobius"/>
    </source>
</evidence>
<dbReference type="EMBL" id="CP036280">
    <property type="protein sequence ID" value="QDU72478.1"/>
    <property type="molecule type" value="Genomic_DNA"/>
</dbReference>
<keyword evidence="3" id="KW-1185">Reference proteome</keyword>
<keyword evidence="1" id="KW-0472">Membrane</keyword>
<name>A0A518BZS6_9BACT</name>
<keyword evidence="1" id="KW-1133">Transmembrane helix</keyword>
<dbReference type="OrthoDB" id="282537at2"/>
<sequence length="87" mass="10063">MFLMLGQIFDQLNSDHLFALMMFAMVFFMVTVITGISQYFKVLRHREEAVIKARLIERGASAEEIERILRAGQDHDESRKKCGVGRN</sequence>
<accession>A0A518BZS6</accession>
<dbReference type="AlphaFoldDB" id="A0A518BZS6"/>
<evidence type="ECO:0000313" key="2">
    <source>
        <dbReference type="EMBL" id="QDU72478.1"/>
    </source>
</evidence>
<dbReference type="Proteomes" id="UP000320386">
    <property type="component" value="Chromosome"/>
</dbReference>
<protein>
    <submittedName>
        <fullName evidence="2">Uncharacterized protein</fullName>
    </submittedName>
</protein>
<proteinExistence type="predicted"/>
<dbReference type="KEGG" id="mcad:Pan265_23440"/>